<keyword evidence="2" id="KW-1185">Reference proteome</keyword>
<dbReference type="RefSeq" id="XP_060027068.1">
    <property type="nucleotide sequence ID" value="XM_060171085.1"/>
</dbReference>
<evidence type="ECO:0000313" key="2">
    <source>
        <dbReference type="Proteomes" id="UP001652624"/>
    </source>
</evidence>
<accession>A0ABM3VRW2</accession>
<organism evidence="2 3">
    <name type="scientific">Erinaceus europaeus</name>
    <name type="common">Western European hedgehog</name>
    <dbReference type="NCBI Taxonomy" id="9365"/>
    <lineage>
        <taxon>Eukaryota</taxon>
        <taxon>Metazoa</taxon>
        <taxon>Chordata</taxon>
        <taxon>Craniata</taxon>
        <taxon>Vertebrata</taxon>
        <taxon>Euteleostomi</taxon>
        <taxon>Mammalia</taxon>
        <taxon>Eutheria</taxon>
        <taxon>Laurasiatheria</taxon>
        <taxon>Eulipotyphla</taxon>
        <taxon>Erinaceidae</taxon>
        <taxon>Erinaceinae</taxon>
        <taxon>Erinaceus</taxon>
    </lineage>
</organism>
<gene>
    <name evidence="3" type="primary">C14H10orf143</name>
</gene>
<reference evidence="3" key="1">
    <citation type="submission" date="2025-08" db="UniProtKB">
        <authorList>
            <consortium name="RefSeq"/>
        </authorList>
    </citation>
    <scope>IDENTIFICATION</scope>
</reference>
<sequence>MDTLLLGRWRRRKPEELQLPGDAKRACRRPDGATPPWDCPQVTWSPEEKHGHPAPRPESNGGLARSGALGSGGGSPAQPCPRCLAGESGHFSHAETR</sequence>
<evidence type="ECO:0000256" key="1">
    <source>
        <dbReference type="SAM" id="MobiDB-lite"/>
    </source>
</evidence>
<protein>
    <submittedName>
        <fullName evidence="3">Uncharacterized protein C10orf143 homolog</fullName>
    </submittedName>
</protein>
<evidence type="ECO:0000313" key="3">
    <source>
        <dbReference type="RefSeq" id="XP_060027068.1"/>
    </source>
</evidence>
<feature type="region of interest" description="Disordered" evidence="1">
    <location>
        <begin position="1"/>
        <end position="97"/>
    </location>
</feature>
<dbReference type="GeneID" id="132532710"/>
<feature type="compositionally biased region" description="Basic and acidic residues" evidence="1">
    <location>
        <begin position="22"/>
        <end position="31"/>
    </location>
</feature>
<proteinExistence type="predicted"/>
<dbReference type="Proteomes" id="UP001652624">
    <property type="component" value="Chromosome 14"/>
</dbReference>
<name>A0ABM3VRW2_ERIEU</name>